<dbReference type="Proteomes" id="UP000503336">
    <property type="component" value="Chromosome"/>
</dbReference>
<sequence length="670" mass="69207">MSDLSRLLRPRSIALIGGAWAANAVRATAGMGFKGEVWPVHPSKGEIAGHRAYPSLAALPHAPDAAFVAVNRDRSVEVIHTLSAMGAGGAVAFASGFKETGDGARQAALVEAAGEMPMLGPNCYGFINYLDGALLWPDQQGGRRVARGVAIVSQSSNIAINLTMQTRGLPIAYLVCAGNQSQTGLAEIGHAIAADPRVTAIGFYVEGVGDPTAFFEMVRAAGKPVVAIKAGRSAAARAATISHTASLAGENEASRAFFARAGVPLLASLPEFLETLKLLHVCGPLSGRDICSVSCSGGEAALVADAMEGRRLRLRPFDASARERIAATLDSIVPVANPLDYQTHIWSDEAKMTACFNAVLDSAFDLTLFVLDFPRSGRCSDADWVPVVAAIKAAAARSARPVAVVASLPENLPEKVADEMIAAGLTPLSGIVEALAAVDAAATCAEARGPARAPRRQSGPRPDAPPPRLLDEAEAKARLAAAGLTVPAGARADTPESAAVLARDLGAPLALKRLGIAHKTEAGAVRLNLAPKEIGEAARVMGAGPYLVERMVSEGAELILGVSRDPAYGLVLTVGAGGVAAELLRDTVTLLLPVDEAEGEAAIRALRLAPLLTGWRGSPAVDITAAARTLAALSRFALAHETVLEELDINPLIVTSAGAWAADALIRIRG</sequence>
<dbReference type="Pfam" id="PF13607">
    <property type="entry name" value="Succ_CoA_lig"/>
    <property type="match status" value="1"/>
</dbReference>
<gene>
    <name evidence="5" type="ORF">G5B40_03920</name>
</gene>
<dbReference type="InterPro" id="IPR003781">
    <property type="entry name" value="CoA-bd"/>
</dbReference>
<dbReference type="Gene3D" id="3.40.50.261">
    <property type="entry name" value="Succinyl-CoA synthetase domains"/>
    <property type="match status" value="2"/>
</dbReference>
<dbReference type="PANTHER" id="PTHR42793:SF4">
    <property type="entry name" value="BLL6376 PROTEIN"/>
    <property type="match status" value="1"/>
</dbReference>
<dbReference type="RefSeq" id="WP_165095268.1">
    <property type="nucleotide sequence ID" value="NZ_CP049056.1"/>
</dbReference>
<dbReference type="PANTHER" id="PTHR42793">
    <property type="entry name" value="COA BINDING DOMAIN CONTAINING PROTEIN"/>
    <property type="match status" value="1"/>
</dbReference>
<dbReference type="SUPFAM" id="SSF56059">
    <property type="entry name" value="Glutathione synthetase ATP-binding domain-like"/>
    <property type="match status" value="1"/>
</dbReference>
<keyword evidence="6" id="KW-1185">Reference proteome</keyword>
<dbReference type="InterPro" id="IPR011761">
    <property type="entry name" value="ATP-grasp"/>
</dbReference>
<dbReference type="Pfam" id="PF13380">
    <property type="entry name" value="CoA_binding_2"/>
    <property type="match status" value="1"/>
</dbReference>
<dbReference type="SMART" id="SM00881">
    <property type="entry name" value="CoA_binding"/>
    <property type="match status" value="1"/>
</dbReference>
<dbReference type="PROSITE" id="PS50975">
    <property type="entry name" value="ATP_GRASP"/>
    <property type="match status" value="1"/>
</dbReference>
<protein>
    <submittedName>
        <fullName evidence="5">Acetate--CoA ligase family protein</fullName>
    </submittedName>
</protein>
<dbReference type="GO" id="GO:0005524">
    <property type="term" value="F:ATP binding"/>
    <property type="evidence" value="ECO:0007669"/>
    <property type="project" value="UniProtKB-UniRule"/>
</dbReference>
<evidence type="ECO:0000259" key="4">
    <source>
        <dbReference type="PROSITE" id="PS50975"/>
    </source>
</evidence>
<keyword evidence="1" id="KW-0816">Tricarboxylic acid cycle</keyword>
<evidence type="ECO:0000313" key="6">
    <source>
        <dbReference type="Proteomes" id="UP000503336"/>
    </source>
</evidence>
<dbReference type="InterPro" id="IPR016102">
    <property type="entry name" value="Succinyl-CoA_synth-like"/>
</dbReference>
<name>A0A7L5BU11_9RHOB</name>
<keyword evidence="5" id="KW-0436">Ligase</keyword>
<dbReference type="Gene3D" id="3.30.470.20">
    <property type="entry name" value="ATP-grasp fold, B domain"/>
    <property type="match status" value="1"/>
</dbReference>
<evidence type="ECO:0000313" key="5">
    <source>
        <dbReference type="EMBL" id="QIE54661.1"/>
    </source>
</evidence>
<accession>A0A7L5BU11</accession>
<dbReference type="GO" id="GO:0046872">
    <property type="term" value="F:metal ion binding"/>
    <property type="evidence" value="ECO:0007669"/>
    <property type="project" value="InterPro"/>
</dbReference>
<evidence type="ECO:0000256" key="1">
    <source>
        <dbReference type="ARBA" id="ARBA00022532"/>
    </source>
</evidence>
<organism evidence="5 6">
    <name type="scientific">Pikeienuella piscinae</name>
    <dbReference type="NCBI Taxonomy" id="2748098"/>
    <lineage>
        <taxon>Bacteria</taxon>
        <taxon>Pseudomonadati</taxon>
        <taxon>Pseudomonadota</taxon>
        <taxon>Alphaproteobacteria</taxon>
        <taxon>Rhodobacterales</taxon>
        <taxon>Paracoccaceae</taxon>
        <taxon>Pikeienuella</taxon>
    </lineage>
</organism>
<dbReference type="AlphaFoldDB" id="A0A7L5BU11"/>
<dbReference type="GO" id="GO:0006099">
    <property type="term" value="P:tricarboxylic acid cycle"/>
    <property type="evidence" value="ECO:0007669"/>
    <property type="project" value="UniProtKB-KW"/>
</dbReference>
<dbReference type="SUPFAM" id="SSF51735">
    <property type="entry name" value="NAD(P)-binding Rossmann-fold domains"/>
    <property type="match status" value="1"/>
</dbReference>
<feature type="domain" description="ATP-grasp" evidence="4">
    <location>
        <begin position="476"/>
        <end position="670"/>
    </location>
</feature>
<dbReference type="Gene3D" id="3.30.1490.20">
    <property type="entry name" value="ATP-grasp fold, A domain"/>
    <property type="match status" value="1"/>
</dbReference>
<reference evidence="5 6" key="1">
    <citation type="submission" date="2020-02" db="EMBL/GenBank/DDBJ databases">
        <title>complete genome sequence of Rhodobacteraceae bacterium.</title>
        <authorList>
            <person name="Park J."/>
            <person name="Kim Y.-S."/>
            <person name="Kim K.-H."/>
        </authorList>
    </citation>
    <scope>NUCLEOTIDE SEQUENCE [LARGE SCALE GENOMIC DNA]</scope>
    <source>
        <strain evidence="5 6">RR4-56</strain>
    </source>
</reference>
<dbReference type="EMBL" id="CP049056">
    <property type="protein sequence ID" value="QIE54661.1"/>
    <property type="molecule type" value="Genomic_DNA"/>
</dbReference>
<dbReference type="Gene3D" id="3.40.50.720">
    <property type="entry name" value="NAD(P)-binding Rossmann-like Domain"/>
    <property type="match status" value="1"/>
</dbReference>
<dbReference type="InterPro" id="IPR013815">
    <property type="entry name" value="ATP_grasp_subdomain_1"/>
</dbReference>
<proteinExistence type="predicted"/>
<evidence type="ECO:0000256" key="3">
    <source>
        <dbReference type="SAM" id="MobiDB-lite"/>
    </source>
</evidence>
<evidence type="ECO:0000256" key="2">
    <source>
        <dbReference type="PROSITE-ProRule" id="PRU00409"/>
    </source>
</evidence>
<keyword evidence="2" id="KW-0067">ATP-binding</keyword>
<dbReference type="InterPro" id="IPR032875">
    <property type="entry name" value="Succ_CoA_lig_flav_dom"/>
</dbReference>
<keyword evidence="2" id="KW-0547">Nucleotide-binding</keyword>
<feature type="compositionally biased region" description="Low complexity" evidence="3">
    <location>
        <begin position="447"/>
        <end position="461"/>
    </location>
</feature>
<dbReference type="SUPFAM" id="SSF52210">
    <property type="entry name" value="Succinyl-CoA synthetase domains"/>
    <property type="match status" value="2"/>
</dbReference>
<dbReference type="Pfam" id="PF13549">
    <property type="entry name" value="ATP-grasp_5"/>
    <property type="match status" value="1"/>
</dbReference>
<dbReference type="KEGG" id="hdh:G5B40_03920"/>
<dbReference type="InterPro" id="IPR036291">
    <property type="entry name" value="NAD(P)-bd_dom_sf"/>
</dbReference>
<feature type="region of interest" description="Disordered" evidence="3">
    <location>
        <begin position="447"/>
        <end position="469"/>
    </location>
</feature>
<dbReference type="GO" id="GO:0016874">
    <property type="term" value="F:ligase activity"/>
    <property type="evidence" value="ECO:0007669"/>
    <property type="project" value="UniProtKB-KW"/>
</dbReference>